<name>A0A1I8HW93_9PLAT</name>
<evidence type="ECO:0000313" key="2">
    <source>
        <dbReference type="Proteomes" id="UP000095280"/>
    </source>
</evidence>
<keyword evidence="2" id="KW-1185">Reference proteome</keyword>
<dbReference type="WBParaSite" id="maker-uti_cns_0008290-snap-gene-0.3-mRNA-1">
    <property type="protein sequence ID" value="maker-uti_cns_0008290-snap-gene-0.3-mRNA-1"/>
    <property type="gene ID" value="maker-uti_cns_0008290-snap-gene-0.3"/>
</dbReference>
<evidence type="ECO:0000313" key="3">
    <source>
        <dbReference type="WBParaSite" id="maker-uti_cns_0008290-snap-gene-0.3-mRNA-1"/>
    </source>
</evidence>
<evidence type="ECO:0000256" key="1">
    <source>
        <dbReference type="SAM" id="MobiDB-lite"/>
    </source>
</evidence>
<sequence>PRRLLEPLQAATSGLLIRRRRRRTKSEEVPVPSPPSSPSSTTVAPRQRLQQARSASRRQRSQSIAEEEGEDEDEQQALVVPPGEQQSEHQHQHLQQRSTVKQFFLDTIRPRAKSENAHTISRPKTRAAGDSPGTPTAATVSPTGPATRSPVGGLVSRLRHLATSDSDRHLRRRTGSSGQQRLPHPSLM</sequence>
<dbReference type="AlphaFoldDB" id="A0A1I8HW93"/>
<proteinExistence type="predicted"/>
<accession>A0A1I8HW93</accession>
<dbReference type="Proteomes" id="UP000095280">
    <property type="component" value="Unplaced"/>
</dbReference>
<feature type="region of interest" description="Disordered" evidence="1">
    <location>
        <begin position="1"/>
        <end position="188"/>
    </location>
</feature>
<feature type="compositionally biased region" description="Acidic residues" evidence="1">
    <location>
        <begin position="65"/>
        <end position="75"/>
    </location>
</feature>
<reference evidence="3" key="1">
    <citation type="submission" date="2016-11" db="UniProtKB">
        <authorList>
            <consortium name="WormBaseParasite"/>
        </authorList>
    </citation>
    <scope>IDENTIFICATION</scope>
</reference>
<organism evidence="2 3">
    <name type="scientific">Macrostomum lignano</name>
    <dbReference type="NCBI Taxonomy" id="282301"/>
    <lineage>
        <taxon>Eukaryota</taxon>
        <taxon>Metazoa</taxon>
        <taxon>Spiralia</taxon>
        <taxon>Lophotrochozoa</taxon>
        <taxon>Platyhelminthes</taxon>
        <taxon>Rhabditophora</taxon>
        <taxon>Macrostomorpha</taxon>
        <taxon>Macrostomida</taxon>
        <taxon>Macrostomidae</taxon>
        <taxon>Macrostomum</taxon>
    </lineage>
</organism>
<feature type="compositionally biased region" description="Polar residues" evidence="1">
    <location>
        <begin position="133"/>
        <end position="146"/>
    </location>
</feature>
<protein>
    <submittedName>
        <fullName evidence="3">CG15247-PA</fullName>
    </submittedName>
</protein>